<accession>A0A6M4H1B5</accession>
<dbReference type="PANTHER" id="PTHR43666:SF1">
    <property type="entry name" value="CONSERVED PROTEIN"/>
    <property type="match status" value="1"/>
</dbReference>
<keyword evidence="3" id="KW-1185">Reference proteome</keyword>
<dbReference type="RefSeq" id="WP_212756678.1">
    <property type="nucleotide sequence ID" value="NZ_CP053069.1"/>
</dbReference>
<gene>
    <name evidence="2" type="ORF">DSM104443_02736</name>
</gene>
<dbReference type="GO" id="GO:0006508">
    <property type="term" value="P:proteolysis"/>
    <property type="evidence" value="ECO:0007669"/>
    <property type="project" value="InterPro"/>
</dbReference>
<reference evidence="2 3" key="1">
    <citation type="submission" date="2020-04" db="EMBL/GenBank/DDBJ databases">
        <title>Usitatibacter rugosus gen. nov., sp. nov. and Usitatibacter palustris sp. nov., novel members of Usitatibacteraceae fam. nov. within the order Nitrosomonadales isolated from soil.</title>
        <authorList>
            <person name="Huber K.J."/>
            <person name="Neumann-Schaal M."/>
            <person name="Geppert A."/>
            <person name="Luckner M."/>
            <person name="Wanner G."/>
            <person name="Overmann J."/>
        </authorList>
    </citation>
    <scope>NUCLEOTIDE SEQUENCE [LARGE SCALE GENOMIC DNA]</scope>
    <source>
        <strain evidence="2 3">0125_3</strain>
    </source>
</reference>
<name>A0A6M4H1B5_9PROT</name>
<dbReference type="Proteomes" id="UP000501534">
    <property type="component" value="Chromosome"/>
</dbReference>
<dbReference type="InterPro" id="IPR045569">
    <property type="entry name" value="Metalloprtase-TldD/E_C"/>
</dbReference>
<organism evidence="2 3">
    <name type="scientific">Usitatibacter rugosus</name>
    <dbReference type="NCBI Taxonomy" id="2732067"/>
    <lineage>
        <taxon>Bacteria</taxon>
        <taxon>Pseudomonadati</taxon>
        <taxon>Pseudomonadota</taxon>
        <taxon>Betaproteobacteria</taxon>
        <taxon>Nitrosomonadales</taxon>
        <taxon>Usitatibacteraceae</taxon>
        <taxon>Usitatibacter</taxon>
    </lineage>
</organism>
<evidence type="ECO:0000259" key="1">
    <source>
        <dbReference type="Pfam" id="PF19289"/>
    </source>
</evidence>
<dbReference type="SUPFAM" id="SSF111283">
    <property type="entry name" value="Putative modulator of DNA gyrase, PmbA/TldD"/>
    <property type="match status" value="1"/>
</dbReference>
<sequence length="442" mass="48259">MDMKQYFHDLAAHIDTLAKPGEVIVSSLAAEDSDFIRFNKSAVRQAMAIRQVYWTLSLIHDKRRLDAKVTLAGSLAADREALAGLLRDLRNAIGELPRDPFLLYQTEPSHSVRESKGQLPDPASVIDSVVAAGQGVDLVGLYAGGPIYRGFANTLGARYWHEVENFDFGWSLYHSRDKAVKSSYAGSAWDAAAFDRKMAFARGQLVRLAETPRTLEPGGYRAFLAPAAMTEILGMLSWAGFGLKSRNTKQTALIRMAEQGATLSPQVTLRENTAGGIACGFQAEGFLRPDSVELVGAGQLGTALVSPRSAREYDVPTNGANASESPESLDLAAGMLPEADALKTLGTGIYIGNLWYLNFSDRSACRMTGMTRFASFWVENGEIRAPLNVMRFDDTAYRVLGANLEALTRERDLVVDDNSYEKRSTSSMHTPGALIREFALTL</sequence>
<dbReference type="GO" id="GO:0008237">
    <property type="term" value="F:metallopeptidase activity"/>
    <property type="evidence" value="ECO:0007669"/>
    <property type="project" value="InterPro"/>
</dbReference>
<feature type="domain" description="Metalloprotease TldD/E C-terminal" evidence="1">
    <location>
        <begin position="218"/>
        <end position="440"/>
    </location>
</feature>
<dbReference type="KEGG" id="uru:DSM104443_02736"/>
<evidence type="ECO:0000313" key="3">
    <source>
        <dbReference type="Proteomes" id="UP000501534"/>
    </source>
</evidence>
<protein>
    <recommendedName>
        <fullName evidence="1">Metalloprotease TldD/E C-terminal domain-containing protein</fullName>
    </recommendedName>
</protein>
<proteinExistence type="predicted"/>
<dbReference type="InterPro" id="IPR036059">
    <property type="entry name" value="TldD/PmbA_sf"/>
</dbReference>
<dbReference type="Pfam" id="PF19289">
    <property type="entry name" value="PmbA_TldD_3rd"/>
    <property type="match status" value="1"/>
</dbReference>
<evidence type="ECO:0000313" key="2">
    <source>
        <dbReference type="EMBL" id="QJR11657.1"/>
    </source>
</evidence>
<dbReference type="AlphaFoldDB" id="A0A6M4H1B5"/>
<dbReference type="EMBL" id="CP053069">
    <property type="protein sequence ID" value="QJR11657.1"/>
    <property type="molecule type" value="Genomic_DNA"/>
</dbReference>
<dbReference type="PANTHER" id="PTHR43666">
    <property type="entry name" value="TLDD PROTEIN"/>
    <property type="match status" value="1"/>
</dbReference>